<keyword evidence="3" id="KW-1185">Reference proteome</keyword>
<feature type="transmembrane region" description="Helical" evidence="1">
    <location>
        <begin position="90"/>
        <end position="111"/>
    </location>
</feature>
<dbReference type="Pfam" id="PF06532">
    <property type="entry name" value="NrsF"/>
    <property type="match status" value="1"/>
</dbReference>
<dbReference type="EMBL" id="JAAATX020000001">
    <property type="protein sequence ID" value="MBU9696315.1"/>
    <property type="molecule type" value="Genomic_DNA"/>
</dbReference>
<reference evidence="2 3" key="1">
    <citation type="submission" date="2021-06" db="EMBL/GenBank/DDBJ databases">
        <title>Rhodobacteraceae bacterium strain HSP-20.</title>
        <authorList>
            <person name="Chen W.-M."/>
        </authorList>
    </citation>
    <scope>NUCLEOTIDE SEQUENCE [LARGE SCALE GENOMIC DNA]</scope>
    <source>
        <strain evidence="2 3">HSP-20</strain>
    </source>
</reference>
<sequence>MNDRRRTEDLIGALAAAPLPEPFRPGRTLAAMLCVMLAGLGLYLAIFGIRPDLGAAWAELAVQAKTILPALLSLSAIWLALRSARPEGRVMLWLLALPGAVAGAMVLYRLAGADGLSFAEMAGQTALACLGSIVLLSALPLAAGIVLFRRSAPTRPVVTGALLGLATAAAVASGYALHCTEDSPLFFVAWYGGAICLVGGIGAVAGHRFLRW</sequence>
<feature type="transmembrane region" description="Helical" evidence="1">
    <location>
        <begin position="61"/>
        <end position="81"/>
    </location>
</feature>
<evidence type="ECO:0000256" key="1">
    <source>
        <dbReference type="SAM" id="Phobius"/>
    </source>
</evidence>
<protein>
    <submittedName>
        <fullName evidence="2">DUF1109 family protein</fullName>
    </submittedName>
</protein>
<keyword evidence="1" id="KW-0812">Transmembrane</keyword>
<name>A0ABS6J1M1_9RHOB</name>
<accession>A0ABS6J1M1</accession>
<dbReference type="RefSeq" id="WP_161760244.1">
    <property type="nucleotide sequence ID" value="NZ_JAAATX020000001.1"/>
</dbReference>
<organism evidence="2 3">
    <name type="scientific">Paragemmobacter amnigenus</name>
    <dbReference type="NCBI Taxonomy" id="2852097"/>
    <lineage>
        <taxon>Bacteria</taxon>
        <taxon>Pseudomonadati</taxon>
        <taxon>Pseudomonadota</taxon>
        <taxon>Alphaproteobacteria</taxon>
        <taxon>Rhodobacterales</taxon>
        <taxon>Paracoccaceae</taxon>
        <taxon>Paragemmobacter</taxon>
    </lineage>
</organism>
<dbReference type="Proteomes" id="UP000731907">
    <property type="component" value="Unassembled WGS sequence"/>
</dbReference>
<keyword evidence="1" id="KW-0472">Membrane</keyword>
<proteinExistence type="predicted"/>
<comment type="caution">
    <text evidence="2">The sequence shown here is derived from an EMBL/GenBank/DDBJ whole genome shotgun (WGS) entry which is preliminary data.</text>
</comment>
<feature type="transmembrane region" description="Helical" evidence="1">
    <location>
        <begin position="189"/>
        <end position="210"/>
    </location>
</feature>
<feature type="transmembrane region" description="Helical" evidence="1">
    <location>
        <begin position="123"/>
        <end position="148"/>
    </location>
</feature>
<evidence type="ECO:0000313" key="3">
    <source>
        <dbReference type="Proteomes" id="UP000731907"/>
    </source>
</evidence>
<feature type="transmembrane region" description="Helical" evidence="1">
    <location>
        <begin position="29"/>
        <end position="49"/>
    </location>
</feature>
<gene>
    <name evidence="2" type="ORF">GU927_000510</name>
</gene>
<feature type="transmembrane region" description="Helical" evidence="1">
    <location>
        <begin position="157"/>
        <end position="177"/>
    </location>
</feature>
<evidence type="ECO:0000313" key="2">
    <source>
        <dbReference type="EMBL" id="MBU9696315.1"/>
    </source>
</evidence>
<keyword evidence="1" id="KW-1133">Transmembrane helix</keyword>
<dbReference type="InterPro" id="IPR009495">
    <property type="entry name" value="NrsF"/>
</dbReference>